<proteinExistence type="predicted"/>
<keyword evidence="4" id="KW-1185">Reference proteome</keyword>
<sequence length="158" mass="18277">MRLLSFLFAILSVNLNNSLSMTWAIVDLCSRHLMNILCYKLLTCSIIGRAPPDLIDSFLKSVDISSFPSDTPFRHDRDLNLISTLSHFVFRMASSNHAFVSCFVEYREKDEITFYRYLSVHTLFHDIFGSNLWKRPRQDHRRKQSVGRRAVGPTAAHP</sequence>
<evidence type="ECO:0000313" key="3">
    <source>
        <dbReference type="EMBL" id="KAK2942632.1"/>
    </source>
</evidence>
<reference evidence="3 4" key="1">
    <citation type="journal article" date="2022" name="bioRxiv">
        <title>Genomics of Preaxostyla Flagellates Illuminates Evolutionary Transitions and the Path Towards Mitochondrial Loss.</title>
        <authorList>
            <person name="Novak L.V.F."/>
            <person name="Treitli S.C."/>
            <person name="Pyrih J."/>
            <person name="Halakuc P."/>
            <person name="Pipaliya S.V."/>
            <person name="Vacek V."/>
            <person name="Brzon O."/>
            <person name="Soukal P."/>
            <person name="Eme L."/>
            <person name="Dacks J.B."/>
            <person name="Karnkowska A."/>
            <person name="Elias M."/>
            <person name="Hampl V."/>
        </authorList>
    </citation>
    <scope>NUCLEOTIDE SEQUENCE [LARGE SCALE GENOMIC DNA]</scope>
    <source>
        <strain evidence="3">NAU3</strain>
        <tissue evidence="3">Gut</tissue>
    </source>
</reference>
<gene>
    <name evidence="3" type="ORF">BLNAU_22450</name>
</gene>
<keyword evidence="2" id="KW-0732">Signal</keyword>
<comment type="caution">
    <text evidence="3">The sequence shown here is derived from an EMBL/GenBank/DDBJ whole genome shotgun (WGS) entry which is preliminary data.</text>
</comment>
<accession>A0ABQ9WT08</accession>
<name>A0ABQ9WT08_9EUKA</name>
<dbReference type="EMBL" id="JARBJD010000394">
    <property type="protein sequence ID" value="KAK2942632.1"/>
    <property type="molecule type" value="Genomic_DNA"/>
</dbReference>
<organism evidence="3 4">
    <name type="scientific">Blattamonas nauphoetae</name>
    <dbReference type="NCBI Taxonomy" id="2049346"/>
    <lineage>
        <taxon>Eukaryota</taxon>
        <taxon>Metamonada</taxon>
        <taxon>Preaxostyla</taxon>
        <taxon>Oxymonadida</taxon>
        <taxon>Blattamonas</taxon>
    </lineage>
</organism>
<evidence type="ECO:0000313" key="4">
    <source>
        <dbReference type="Proteomes" id="UP001281761"/>
    </source>
</evidence>
<feature type="chain" id="PRO_5046263876" description="Secreted protein" evidence="2">
    <location>
        <begin position="21"/>
        <end position="158"/>
    </location>
</feature>
<evidence type="ECO:0000256" key="2">
    <source>
        <dbReference type="SAM" id="SignalP"/>
    </source>
</evidence>
<evidence type="ECO:0000256" key="1">
    <source>
        <dbReference type="SAM" id="MobiDB-lite"/>
    </source>
</evidence>
<evidence type="ECO:0008006" key="5">
    <source>
        <dbReference type="Google" id="ProtNLM"/>
    </source>
</evidence>
<protein>
    <recommendedName>
        <fullName evidence="5">Secreted protein</fullName>
    </recommendedName>
</protein>
<dbReference type="Proteomes" id="UP001281761">
    <property type="component" value="Unassembled WGS sequence"/>
</dbReference>
<feature type="signal peptide" evidence="2">
    <location>
        <begin position="1"/>
        <end position="20"/>
    </location>
</feature>
<feature type="region of interest" description="Disordered" evidence="1">
    <location>
        <begin position="138"/>
        <end position="158"/>
    </location>
</feature>